<dbReference type="OrthoDB" id="1101576at2759"/>
<proteinExistence type="predicted"/>
<organism evidence="1 2">
    <name type="scientific">Coptotermes formosanus</name>
    <name type="common">Formosan subterranean termite</name>
    <dbReference type="NCBI Taxonomy" id="36987"/>
    <lineage>
        <taxon>Eukaryota</taxon>
        <taxon>Metazoa</taxon>
        <taxon>Ecdysozoa</taxon>
        <taxon>Arthropoda</taxon>
        <taxon>Hexapoda</taxon>
        <taxon>Insecta</taxon>
        <taxon>Pterygota</taxon>
        <taxon>Neoptera</taxon>
        <taxon>Polyneoptera</taxon>
        <taxon>Dictyoptera</taxon>
        <taxon>Blattodea</taxon>
        <taxon>Blattoidea</taxon>
        <taxon>Termitoidae</taxon>
        <taxon>Rhinotermitidae</taxon>
        <taxon>Coptotermes</taxon>
    </lineage>
</organism>
<name>A0A6L2Q1S8_COPFO</name>
<dbReference type="InParanoid" id="A0A6L2Q1S8"/>
<sequence length="204" mass="23106">MNDRYYNESYIKYGFVSNLCDPPPPLCVICNQTLSKSSMKSPLLHRHFVTNHGEFKDKPAEFFKSKPENVALETSYELVSLAAKNQASYTAVESLVVPGALITTHKMLDKISENAMKAIVSADTTVRRRIHDMAKDVVEQITENIKFDEKFAIQIYESVALSDEAELFVYIRYFGVKKGAIVDEILGCKQLPEEKIFLKSLTIL</sequence>
<evidence type="ECO:0000313" key="2">
    <source>
        <dbReference type="Proteomes" id="UP000502823"/>
    </source>
</evidence>
<keyword evidence="2" id="KW-1185">Reference proteome</keyword>
<reference evidence="2" key="1">
    <citation type="submission" date="2020-01" db="EMBL/GenBank/DDBJ databases">
        <title>Draft genome sequence of the Termite Coptotermes fromosanus.</title>
        <authorList>
            <person name="Itakura S."/>
            <person name="Yosikawa Y."/>
            <person name="Umezawa K."/>
        </authorList>
    </citation>
    <scope>NUCLEOTIDE SEQUENCE [LARGE SCALE GENOMIC DNA]</scope>
</reference>
<dbReference type="PANTHER" id="PTHR45913:SF19">
    <property type="entry name" value="LOW QUALITY PROTEIN: ZINC FINGER BED DOMAIN-CONTAINING PROTEIN 5-LIKE"/>
    <property type="match status" value="1"/>
</dbReference>
<dbReference type="AlphaFoldDB" id="A0A6L2Q1S8"/>
<dbReference type="Proteomes" id="UP000502823">
    <property type="component" value="Unassembled WGS sequence"/>
</dbReference>
<dbReference type="PANTHER" id="PTHR45913">
    <property type="entry name" value="EPM2A-INTERACTING PROTEIN 1"/>
    <property type="match status" value="1"/>
</dbReference>
<dbReference type="EMBL" id="BLKM01000655">
    <property type="protein sequence ID" value="GFG36758.1"/>
    <property type="molecule type" value="Genomic_DNA"/>
</dbReference>
<gene>
    <name evidence="1" type="ORF">Cfor_09460</name>
</gene>
<protein>
    <submittedName>
        <fullName evidence="1">Uncharacterized protein</fullName>
    </submittedName>
</protein>
<accession>A0A6L2Q1S8</accession>
<evidence type="ECO:0000313" key="1">
    <source>
        <dbReference type="EMBL" id="GFG36758.1"/>
    </source>
</evidence>
<comment type="caution">
    <text evidence="1">The sequence shown here is derived from an EMBL/GenBank/DDBJ whole genome shotgun (WGS) entry which is preliminary data.</text>
</comment>